<dbReference type="EMBL" id="KY565526">
    <property type="protein sequence ID" value="ARR75015.1"/>
    <property type="molecule type" value="Genomic_DNA"/>
</dbReference>
<dbReference type="Pfam" id="PF00656">
    <property type="entry name" value="Peptidase_C14"/>
    <property type="match status" value="1"/>
</dbReference>
<dbReference type="InterPro" id="IPR029030">
    <property type="entry name" value="Caspase-like_dom_sf"/>
</dbReference>
<accession>A0A1X9VNV2</accession>
<dbReference type="PANTHER" id="PTHR48104:SF30">
    <property type="entry name" value="METACASPASE-1"/>
    <property type="match status" value="1"/>
</dbReference>
<sequence length="271" mass="30684">MKKAVLVGINYSNDNSARLNGCIQDTQNVRDILISKFGYKPSDITMINDFTETKPTKDNIIRACFEMIQGQANNDVDQFFFQYSGHGAQVPDRDRDESDNKDEVIVPIDYKTEGLISDDLLFNLLVKPLKSHQKLTCLIDACNSGTMLDLKYNIKAMTKPISGKISKPYDHSEWNARLGIDIGTRDSPKGNVLMISGCQDHEQSNDVSIGKTYQGMMTYCFLDCLRSNDCKIKLKYLVKDINCLLDLYGFKNQNSQLSANNYPNLEEIFEP</sequence>
<organism evidence="2">
    <name type="scientific">Mimivirus AB-566-O17</name>
    <dbReference type="NCBI Taxonomy" id="1988039"/>
    <lineage>
        <taxon>Viruses</taxon>
        <taxon>Varidnaviria</taxon>
        <taxon>Bamfordvirae</taxon>
        <taxon>Nucleocytoviricota</taxon>
        <taxon>Megaviricetes</taxon>
        <taxon>Imitervirales</taxon>
        <taxon>Mimiviridae</taxon>
        <taxon>Megamimivirinae</taxon>
        <taxon>Mimivirus</taxon>
    </lineage>
</organism>
<dbReference type="GO" id="GO:0006508">
    <property type="term" value="P:proteolysis"/>
    <property type="evidence" value="ECO:0007669"/>
    <property type="project" value="InterPro"/>
</dbReference>
<proteinExistence type="predicted"/>
<dbReference type="Gene3D" id="3.40.50.12660">
    <property type="match status" value="1"/>
</dbReference>
<evidence type="ECO:0000259" key="1">
    <source>
        <dbReference type="Pfam" id="PF00656"/>
    </source>
</evidence>
<dbReference type="InterPro" id="IPR050452">
    <property type="entry name" value="Metacaspase"/>
</dbReference>
<protein>
    <submittedName>
        <fullName evidence="2">Putative viral metacaspase 1</fullName>
    </submittedName>
</protein>
<gene>
    <name evidence="2" type="ORF">SAGO17_0097</name>
</gene>
<dbReference type="GO" id="GO:0004197">
    <property type="term" value="F:cysteine-type endopeptidase activity"/>
    <property type="evidence" value="ECO:0007669"/>
    <property type="project" value="InterPro"/>
</dbReference>
<dbReference type="PANTHER" id="PTHR48104">
    <property type="entry name" value="METACASPASE-4"/>
    <property type="match status" value="1"/>
</dbReference>
<dbReference type="InterPro" id="IPR011600">
    <property type="entry name" value="Pept_C14_caspase"/>
</dbReference>
<feature type="domain" description="Peptidase C14 caspase" evidence="1">
    <location>
        <begin position="2"/>
        <end position="257"/>
    </location>
</feature>
<name>A0A1X9VNV2_9VIRU</name>
<dbReference type="SUPFAM" id="SSF52129">
    <property type="entry name" value="Caspase-like"/>
    <property type="match status" value="1"/>
</dbReference>
<reference evidence="2" key="1">
    <citation type="journal article" date="2017" name="ISME J.">
        <title>Genomic exploration of individual giant ocean viruses.</title>
        <authorList>
            <person name="Wilson W.H."/>
            <person name="Gilg I.C."/>
            <person name="Moniruzzaman M."/>
            <person name="Field E.K."/>
            <person name="Koren S."/>
            <person name="LeCleir G.R."/>
            <person name="Martinez Martinez J."/>
            <person name="Poulton N.J."/>
            <person name="Swan B.K."/>
            <person name="Stepanauskas R."/>
            <person name="Wilhelm S.W."/>
        </authorList>
    </citation>
    <scope>NUCLEOTIDE SEQUENCE</scope>
</reference>
<evidence type="ECO:0000313" key="2">
    <source>
        <dbReference type="EMBL" id="ARR75015.1"/>
    </source>
</evidence>